<dbReference type="AlphaFoldDB" id="A0A6I4VYM6"/>
<dbReference type="Proteomes" id="UP000430692">
    <property type="component" value="Unassembled WGS sequence"/>
</dbReference>
<keyword evidence="1" id="KW-0812">Transmembrane</keyword>
<sequence>MAKKKKVLEPRVAAVDDIGVLKRDLGKMIIWIIVSVAIAAVVAVGVENFIL</sequence>
<evidence type="ECO:0000256" key="1">
    <source>
        <dbReference type="SAM" id="Phobius"/>
    </source>
</evidence>
<name>A0A6I4VYM6_9BACL</name>
<gene>
    <name evidence="2" type="ORF">GSM42_18195</name>
</gene>
<keyword evidence="3" id="KW-1185">Reference proteome</keyword>
<organism evidence="2 3">
    <name type="scientific">Shimazuella alba</name>
    <dbReference type="NCBI Taxonomy" id="2690964"/>
    <lineage>
        <taxon>Bacteria</taxon>
        <taxon>Bacillati</taxon>
        <taxon>Bacillota</taxon>
        <taxon>Bacilli</taxon>
        <taxon>Bacillales</taxon>
        <taxon>Thermoactinomycetaceae</taxon>
        <taxon>Shimazuella</taxon>
    </lineage>
</organism>
<protein>
    <submittedName>
        <fullName evidence="2">Uncharacterized protein</fullName>
    </submittedName>
</protein>
<proteinExistence type="predicted"/>
<keyword evidence="1" id="KW-0472">Membrane</keyword>
<reference evidence="2 3" key="1">
    <citation type="submission" date="2019-12" db="EMBL/GenBank/DDBJ databases">
        <title>Whole-genome analyses of novel actinobacteria.</title>
        <authorList>
            <person name="Sahin N."/>
            <person name="Saygin H."/>
        </authorList>
    </citation>
    <scope>NUCLEOTIDE SEQUENCE [LARGE SCALE GENOMIC DNA]</scope>
    <source>
        <strain evidence="2 3">KC615</strain>
    </source>
</reference>
<evidence type="ECO:0000313" key="3">
    <source>
        <dbReference type="Proteomes" id="UP000430692"/>
    </source>
</evidence>
<feature type="transmembrane region" description="Helical" evidence="1">
    <location>
        <begin position="28"/>
        <end position="46"/>
    </location>
</feature>
<accession>A0A6I4VYM6</accession>
<comment type="caution">
    <text evidence="2">The sequence shown here is derived from an EMBL/GenBank/DDBJ whole genome shotgun (WGS) entry which is preliminary data.</text>
</comment>
<evidence type="ECO:0000313" key="2">
    <source>
        <dbReference type="EMBL" id="MXQ55618.1"/>
    </source>
</evidence>
<dbReference type="EMBL" id="WUUL01000016">
    <property type="protein sequence ID" value="MXQ55618.1"/>
    <property type="molecule type" value="Genomic_DNA"/>
</dbReference>
<dbReference type="RefSeq" id="WP_160802965.1">
    <property type="nucleotide sequence ID" value="NZ_WUUL01000016.1"/>
</dbReference>
<keyword evidence="1" id="KW-1133">Transmembrane helix</keyword>